<dbReference type="KEGG" id="lins:G7067_02365"/>
<dbReference type="EMBL" id="CP049934">
    <property type="protein sequence ID" value="QIM15514.1"/>
    <property type="molecule type" value="Genomic_DNA"/>
</dbReference>
<protein>
    <submittedName>
        <fullName evidence="4">Trypsin-like serine protease</fullName>
    </submittedName>
</protein>
<evidence type="ECO:0000259" key="3">
    <source>
        <dbReference type="Pfam" id="PF00089"/>
    </source>
</evidence>
<evidence type="ECO:0000256" key="1">
    <source>
        <dbReference type="SAM" id="Phobius"/>
    </source>
</evidence>
<dbReference type="SUPFAM" id="SSF50494">
    <property type="entry name" value="Trypsin-like serine proteases"/>
    <property type="match status" value="1"/>
</dbReference>
<dbReference type="CDD" id="cd21112">
    <property type="entry name" value="alphaLP-like"/>
    <property type="match status" value="1"/>
</dbReference>
<dbReference type="InterPro" id="IPR043504">
    <property type="entry name" value="Peptidase_S1_PA_chymotrypsin"/>
</dbReference>
<keyword evidence="5" id="KW-1185">Reference proteome</keyword>
<keyword evidence="4" id="KW-0378">Hydrolase</keyword>
<dbReference type="InterPro" id="IPR018114">
    <property type="entry name" value="TRYPSIN_HIS"/>
</dbReference>
<dbReference type="Proteomes" id="UP000501387">
    <property type="component" value="Chromosome"/>
</dbReference>
<feature type="signal peptide" evidence="2">
    <location>
        <begin position="1"/>
        <end position="28"/>
    </location>
</feature>
<gene>
    <name evidence="4" type="ORF">G7067_02365</name>
</gene>
<keyword evidence="1" id="KW-1133">Transmembrane helix</keyword>
<feature type="chain" id="PRO_5026005825" evidence="2">
    <location>
        <begin position="29"/>
        <end position="679"/>
    </location>
</feature>
<dbReference type="InterPro" id="IPR013783">
    <property type="entry name" value="Ig-like_fold"/>
</dbReference>
<keyword evidence="1" id="KW-0812">Transmembrane</keyword>
<dbReference type="RefSeq" id="WP_166321675.1">
    <property type="nucleotide sequence ID" value="NZ_CP049934.1"/>
</dbReference>
<accession>A0A6G8FGN7</accession>
<dbReference type="Gene3D" id="2.40.10.10">
    <property type="entry name" value="Trypsin-like serine proteases"/>
    <property type="match status" value="2"/>
</dbReference>
<evidence type="ECO:0000313" key="5">
    <source>
        <dbReference type="Proteomes" id="UP000501387"/>
    </source>
</evidence>
<dbReference type="Gene3D" id="2.60.40.10">
    <property type="entry name" value="Immunoglobulins"/>
    <property type="match status" value="2"/>
</dbReference>
<reference evidence="4 5" key="1">
    <citation type="submission" date="2020-03" db="EMBL/GenBank/DDBJ databases">
        <title>Leucobacter sp. nov., isolated from beetles.</title>
        <authorList>
            <person name="Hyun D.-W."/>
            <person name="Bae J.-W."/>
        </authorList>
    </citation>
    <scope>NUCLEOTIDE SEQUENCE [LARGE SCALE GENOMIC DNA]</scope>
    <source>
        <strain evidence="4 5">HDW9B</strain>
    </source>
</reference>
<evidence type="ECO:0000313" key="4">
    <source>
        <dbReference type="EMBL" id="QIM15514.1"/>
    </source>
</evidence>
<keyword evidence="1" id="KW-0472">Membrane</keyword>
<dbReference type="GO" id="GO:0005975">
    <property type="term" value="P:carbohydrate metabolic process"/>
    <property type="evidence" value="ECO:0007669"/>
    <property type="project" value="UniProtKB-ARBA"/>
</dbReference>
<feature type="transmembrane region" description="Helical" evidence="1">
    <location>
        <begin position="650"/>
        <end position="671"/>
    </location>
</feature>
<name>A0A6G8FGN7_9MICO</name>
<dbReference type="AlphaFoldDB" id="A0A6G8FGN7"/>
<dbReference type="PROSITE" id="PS00134">
    <property type="entry name" value="TRYPSIN_HIS"/>
    <property type="match status" value="1"/>
</dbReference>
<sequence>MQELRPLALCAALTLGFGSLVLAGPANAEAPQTRPAQQTDSSQDEVQQEVLDAISGFAASTGTEPMAGGVSSGEGVVILVDKAEKTDEVIKYADAVADGQVEGVRQVAFAEKAQAFAATDVVGGAGYIAEDGGMIYSCSVGFSAWSSSGAPALISAGHCTHDGALTTTALSKPSTEPAVGGPGYESNGTGVLGEFAFSQHGGPGNSNGAENDPSSTDISVINVTNPGVSIYPAVTDWSGAPSDNLAASTLPVRSVANPVSGAVAMSGRTTGFRQGKTLTTLQDVQGNPTQVEVLDGYWKIDGRWVHGFLSNAESNPGDSGGAVIQGDKAVGIVSGGPASGEYTWSTRLKDALPYTGGYEIALDIAKPAVTAPANNGHVQPGTAITGTAPANAASVTYTVNGGAAQTAPVSGGTFSVAAPTDRGNYSYTFAATNGHSRSQTVSHALVVDMAMPTIAAVDTDKSQITLSGTGIPTAEVTVTVDGEVVGTATVGAGGDWTLDVELEIGEHAVSATQEFQGETSPAGTSVATVRPVSPAITSLTDGDSFAAEKAPSAISGTGIDGATVNVSVTGITRAATTYTAVVTNGKWTVELGGALQAANYAVSATQTVNAVASREAAVRFVVLGADYLPAPLPNGGATDPNALATTGSQLPLGVATIAMLLVAGGAAALVARRRAANRA</sequence>
<organism evidence="4 5">
    <name type="scientific">Leucobacter insecticola</name>
    <dbReference type="NCBI Taxonomy" id="2714934"/>
    <lineage>
        <taxon>Bacteria</taxon>
        <taxon>Bacillati</taxon>
        <taxon>Actinomycetota</taxon>
        <taxon>Actinomycetes</taxon>
        <taxon>Micrococcales</taxon>
        <taxon>Microbacteriaceae</taxon>
        <taxon>Leucobacter</taxon>
    </lineage>
</organism>
<proteinExistence type="predicted"/>
<dbReference type="GO" id="GO:0006508">
    <property type="term" value="P:proteolysis"/>
    <property type="evidence" value="ECO:0007669"/>
    <property type="project" value="UniProtKB-KW"/>
</dbReference>
<dbReference type="GO" id="GO:0004252">
    <property type="term" value="F:serine-type endopeptidase activity"/>
    <property type="evidence" value="ECO:0007669"/>
    <property type="project" value="InterPro"/>
</dbReference>
<dbReference type="InterPro" id="IPR009003">
    <property type="entry name" value="Peptidase_S1_PA"/>
</dbReference>
<keyword evidence="2" id="KW-0732">Signal</keyword>
<dbReference type="Pfam" id="PF00089">
    <property type="entry name" value="Trypsin"/>
    <property type="match status" value="1"/>
</dbReference>
<dbReference type="InterPro" id="IPR001254">
    <property type="entry name" value="Trypsin_dom"/>
</dbReference>
<keyword evidence="4" id="KW-0645">Protease</keyword>
<evidence type="ECO:0000256" key="2">
    <source>
        <dbReference type="SAM" id="SignalP"/>
    </source>
</evidence>
<feature type="domain" description="Peptidase S1" evidence="3">
    <location>
        <begin position="215"/>
        <end position="340"/>
    </location>
</feature>